<dbReference type="OrthoDB" id="2152435at2759"/>
<evidence type="ECO:0000256" key="1">
    <source>
        <dbReference type="ARBA" id="ARBA00023054"/>
    </source>
</evidence>
<dbReference type="PANTHER" id="PTHR21549:SF0">
    <property type="entry name" value="COILED-COIL DOMAIN-CONTAINING PROTEIN 112"/>
    <property type="match status" value="1"/>
</dbReference>
<gene>
    <name evidence="3" type="ORF">D9Q98_009714</name>
</gene>
<evidence type="ECO:0000313" key="4">
    <source>
        <dbReference type="Proteomes" id="UP001055712"/>
    </source>
</evidence>
<evidence type="ECO:0000313" key="3">
    <source>
        <dbReference type="EMBL" id="KAI3423880.1"/>
    </source>
</evidence>
<sequence>MGDLAAIEQEASAAWDSAAQRLKQVLSVMQSTAAPAREGSSHSLSAAATEGLTAGDSLPGEVRALDAFLQRHGPTGGWHPDDHAEFERILRACRGNYAHCNQLCQQELGLLHCLPDIEQHASWHRKLQELQLHKRLAVQRWQLRKREEQAALVERQQQQQQQAGRQQEMLQQQETADEKARQRAALVAWKQGREEQRVQERRRQHAEEQEQQRREQLELQRRQQENRQLLQQRSSNAPHADGCCGSTHCKGLSGSGAGAGSSPQPSALDPATRHRLQQRSQQLLSHRAEQVQRRSVLAAQQAARVDSLHRHSSSQFAGAAQRDPQRLLQPTAAATMRQMEVLAEERTAKDSCFIRHVAKRAVPGWCGGAQLQ</sequence>
<name>A0A9D4TEW4_CHLVU</name>
<dbReference type="InterPro" id="IPR039902">
    <property type="entry name" value="CCDC148/CCDC112"/>
</dbReference>
<keyword evidence="4" id="KW-1185">Reference proteome</keyword>
<organism evidence="3 4">
    <name type="scientific">Chlorella vulgaris</name>
    <name type="common">Green alga</name>
    <dbReference type="NCBI Taxonomy" id="3077"/>
    <lineage>
        <taxon>Eukaryota</taxon>
        <taxon>Viridiplantae</taxon>
        <taxon>Chlorophyta</taxon>
        <taxon>core chlorophytes</taxon>
        <taxon>Trebouxiophyceae</taxon>
        <taxon>Chlorellales</taxon>
        <taxon>Chlorellaceae</taxon>
        <taxon>Chlorella clade</taxon>
        <taxon>Chlorella</taxon>
    </lineage>
</organism>
<keyword evidence="1" id="KW-0175">Coiled coil</keyword>
<protein>
    <submittedName>
        <fullName evidence="3">Uncharacterized protein</fullName>
    </submittedName>
</protein>
<feature type="region of interest" description="Disordered" evidence="2">
    <location>
        <begin position="302"/>
        <end position="324"/>
    </location>
</feature>
<proteinExistence type="predicted"/>
<feature type="compositionally biased region" description="Low complexity" evidence="2">
    <location>
        <begin position="163"/>
        <end position="174"/>
    </location>
</feature>
<evidence type="ECO:0000256" key="2">
    <source>
        <dbReference type="SAM" id="MobiDB-lite"/>
    </source>
</evidence>
<dbReference type="AlphaFoldDB" id="A0A9D4TEW4"/>
<feature type="region of interest" description="Disordered" evidence="2">
    <location>
        <begin position="163"/>
        <end position="276"/>
    </location>
</feature>
<reference evidence="3" key="1">
    <citation type="journal article" date="2019" name="Plant J.">
        <title>Chlorella vulgaris genome assembly and annotation reveals the molecular basis for metabolic acclimation to high light conditions.</title>
        <authorList>
            <person name="Cecchin M."/>
            <person name="Marcolungo L."/>
            <person name="Rossato M."/>
            <person name="Girolomoni L."/>
            <person name="Cosentino E."/>
            <person name="Cuine S."/>
            <person name="Li-Beisson Y."/>
            <person name="Delledonne M."/>
            <person name="Ballottari M."/>
        </authorList>
    </citation>
    <scope>NUCLEOTIDE SEQUENCE</scope>
    <source>
        <strain evidence="3">211/11P</strain>
    </source>
</reference>
<feature type="compositionally biased region" description="Basic and acidic residues" evidence="2">
    <location>
        <begin position="191"/>
        <end position="225"/>
    </location>
</feature>
<dbReference type="Proteomes" id="UP001055712">
    <property type="component" value="Unassembled WGS sequence"/>
</dbReference>
<dbReference type="EMBL" id="SIDB01000014">
    <property type="protein sequence ID" value="KAI3423880.1"/>
    <property type="molecule type" value="Genomic_DNA"/>
</dbReference>
<comment type="caution">
    <text evidence="3">The sequence shown here is derived from an EMBL/GenBank/DDBJ whole genome shotgun (WGS) entry which is preliminary data.</text>
</comment>
<accession>A0A9D4TEW4</accession>
<reference evidence="3" key="2">
    <citation type="submission" date="2020-11" db="EMBL/GenBank/DDBJ databases">
        <authorList>
            <person name="Cecchin M."/>
            <person name="Marcolungo L."/>
            <person name="Rossato M."/>
            <person name="Girolomoni L."/>
            <person name="Cosentino E."/>
            <person name="Cuine S."/>
            <person name="Li-Beisson Y."/>
            <person name="Delledonne M."/>
            <person name="Ballottari M."/>
        </authorList>
    </citation>
    <scope>NUCLEOTIDE SEQUENCE</scope>
    <source>
        <strain evidence="3">211/11P</strain>
        <tissue evidence="3">Whole cell</tissue>
    </source>
</reference>
<dbReference type="PANTHER" id="PTHR21549">
    <property type="entry name" value="MUTATED IN BLADDER CANCER 1"/>
    <property type="match status" value="1"/>
</dbReference>